<evidence type="ECO:0000313" key="1">
    <source>
        <dbReference type="EMBL" id="CBL17291.1"/>
    </source>
</evidence>
<evidence type="ECO:0000313" key="2">
    <source>
        <dbReference type="Proteomes" id="UP000007054"/>
    </source>
</evidence>
<dbReference type="BioCyc" id="RCHA213810:RUM_RS05485-MONOMER"/>
<sequence length="214" mass="24606">MNRIYIVLIRAHTGLARIGRLVTGYPYTHIGVCLDPSLTDFVTYSRRFHNLPACAGFMHEKRDYYAFGSYQCFGAKVFRLSVGEDAYRRILRFIRQCETDPQQLFNLLSMATMPVLHGFPIYKAHNCMSFTAKVLELSGLFHMERPYYQYTIRDMDQLLEGTCIFEGRLRRKNSPGYAAYMQSFPLYRRIGSGIILTGRLVGRMLTHKGGNGNA</sequence>
<reference evidence="1" key="1">
    <citation type="submission" date="2010-03" db="EMBL/GenBank/DDBJ databases">
        <title>The genome sequence of Ruminococcus sp. 18P13.</title>
        <authorList>
            <consortium name="metaHIT consortium -- http://www.metahit.eu/"/>
            <person name="Pajon A."/>
            <person name="Turner K."/>
            <person name="Parkhill J."/>
            <person name="Bernalier A."/>
        </authorList>
    </citation>
    <scope>NUCLEOTIDE SEQUENCE [LARGE SCALE GENOMIC DNA]</scope>
    <source>
        <strain evidence="1">Type strain: 18P13</strain>
    </source>
</reference>
<dbReference type="Proteomes" id="UP000007054">
    <property type="component" value="Chromosome"/>
</dbReference>
<evidence type="ECO:0008006" key="3">
    <source>
        <dbReference type="Google" id="ProtNLM"/>
    </source>
</evidence>
<accession>D4LCE6</accession>
<proteinExistence type="predicted"/>
<reference evidence="1" key="2">
    <citation type="submission" date="2010-03" db="EMBL/GenBank/DDBJ databases">
        <authorList>
            <person name="Pajon A."/>
        </authorList>
    </citation>
    <scope>NUCLEOTIDE SEQUENCE</scope>
    <source>
        <strain evidence="1">Type strain: 18P13</strain>
    </source>
</reference>
<dbReference type="RefSeq" id="WP_015558198.1">
    <property type="nucleotide sequence ID" value="NC_021039.1"/>
</dbReference>
<dbReference type="HOGENOM" id="CLU_100909_0_0_9"/>
<protein>
    <recommendedName>
        <fullName evidence="3">DUF4105 domain-containing protein</fullName>
    </recommendedName>
</protein>
<organism evidence="1 2">
    <name type="scientific">Ruminococcus champanellensis (strain DSM 18848 / JCM 17042 / KCTC 15320 / 18P13)</name>
    <dbReference type="NCBI Taxonomy" id="213810"/>
    <lineage>
        <taxon>Bacteria</taxon>
        <taxon>Bacillati</taxon>
        <taxon>Bacillota</taxon>
        <taxon>Clostridia</taxon>
        <taxon>Eubacteriales</taxon>
        <taxon>Oscillospiraceae</taxon>
        <taxon>Ruminococcus</taxon>
    </lineage>
</organism>
<dbReference type="PATRIC" id="fig|213810.4.peg.1042"/>
<dbReference type="OrthoDB" id="1645744at2"/>
<name>D4LCE6_RUMC1</name>
<dbReference type="STRING" id="213810.RUM_11430"/>
<gene>
    <name evidence="1" type="ordered locus">RUM_11430</name>
</gene>
<keyword evidence="2" id="KW-1185">Reference proteome</keyword>
<dbReference type="AlphaFoldDB" id="D4LCE6"/>
<dbReference type="KEGG" id="rch:RUM_11430"/>
<dbReference type="EMBL" id="FP929052">
    <property type="protein sequence ID" value="CBL17291.1"/>
    <property type="molecule type" value="Genomic_DNA"/>
</dbReference>
<dbReference type="GeneID" id="83155888"/>